<evidence type="ECO:0000313" key="2">
    <source>
        <dbReference type="Proteomes" id="UP000286415"/>
    </source>
</evidence>
<sequence>LIQLPISSLNLVFMLRESMISTNDSNTRPAVFATAKWICIYIRTLLFGVFGLLMIDYPSALKPDQLDGLLAWSDEAFCRKLKIAQLKTADYLPSYSETMFGTCPSNAL</sequence>
<keyword evidence="2" id="KW-1185">Reference proteome</keyword>
<feature type="non-terminal residue" evidence="1">
    <location>
        <position position="1"/>
    </location>
</feature>
<comment type="caution">
    <text evidence="1">The sequence shown here is derived from an EMBL/GenBank/DDBJ whole genome shotgun (WGS) entry which is preliminary data.</text>
</comment>
<name>A0A8T1MI06_CLOSI</name>
<gene>
    <name evidence="1" type="ORF">CSKR_101962</name>
</gene>
<protein>
    <submittedName>
        <fullName evidence="1">Uncharacterized protein</fullName>
    </submittedName>
</protein>
<reference evidence="1 2" key="1">
    <citation type="journal article" date="2018" name="Biotechnol. Adv.">
        <title>Improved genomic resources and new bioinformatic workflow for the carcinogenic parasite Clonorchis sinensis: Biotechnological implications.</title>
        <authorList>
            <person name="Wang D."/>
            <person name="Korhonen P.K."/>
            <person name="Gasser R.B."/>
            <person name="Young N.D."/>
        </authorList>
    </citation>
    <scope>NUCLEOTIDE SEQUENCE [LARGE SCALE GENOMIC DNA]</scope>
    <source>
        <strain evidence="1">Cs-k2</strain>
    </source>
</reference>
<feature type="non-terminal residue" evidence="1">
    <location>
        <position position="108"/>
    </location>
</feature>
<dbReference type="Proteomes" id="UP000286415">
    <property type="component" value="Unassembled WGS sequence"/>
</dbReference>
<reference evidence="1 2" key="2">
    <citation type="journal article" date="2021" name="Genomics">
        <title>High-quality reference genome for Clonorchis sinensis.</title>
        <authorList>
            <person name="Young N.D."/>
            <person name="Stroehlein A.J."/>
            <person name="Kinkar L."/>
            <person name="Wang T."/>
            <person name="Sohn W.M."/>
            <person name="Chang B.C.H."/>
            <person name="Kaur P."/>
            <person name="Weisz D."/>
            <person name="Dudchenko O."/>
            <person name="Aiden E.L."/>
            <person name="Korhonen P.K."/>
            <person name="Gasser R.B."/>
        </authorList>
    </citation>
    <scope>NUCLEOTIDE SEQUENCE [LARGE SCALE GENOMIC DNA]</scope>
    <source>
        <strain evidence="1">Cs-k2</strain>
    </source>
</reference>
<proteinExistence type="predicted"/>
<organism evidence="1 2">
    <name type="scientific">Clonorchis sinensis</name>
    <name type="common">Chinese liver fluke</name>
    <dbReference type="NCBI Taxonomy" id="79923"/>
    <lineage>
        <taxon>Eukaryota</taxon>
        <taxon>Metazoa</taxon>
        <taxon>Spiralia</taxon>
        <taxon>Lophotrochozoa</taxon>
        <taxon>Platyhelminthes</taxon>
        <taxon>Trematoda</taxon>
        <taxon>Digenea</taxon>
        <taxon>Opisthorchiida</taxon>
        <taxon>Opisthorchiata</taxon>
        <taxon>Opisthorchiidae</taxon>
        <taxon>Clonorchis</taxon>
    </lineage>
</organism>
<dbReference type="EMBL" id="NIRI02000042">
    <property type="protein sequence ID" value="KAG5448522.1"/>
    <property type="molecule type" value="Genomic_DNA"/>
</dbReference>
<accession>A0A8T1MI06</accession>
<evidence type="ECO:0000313" key="1">
    <source>
        <dbReference type="EMBL" id="KAG5448522.1"/>
    </source>
</evidence>
<dbReference type="AlphaFoldDB" id="A0A8T1MI06"/>